<dbReference type="EMBL" id="JQ671543">
    <property type="protein sequence ID" value="AFI98635.1"/>
    <property type="molecule type" value="Genomic_DNA"/>
</dbReference>
<proteinExistence type="predicted"/>
<accession>I1Y9H0</accession>
<evidence type="ECO:0000313" key="1">
    <source>
        <dbReference type="EMBL" id="AFI98635.1"/>
    </source>
</evidence>
<sequence length="56" mass="6306">MRHRRRILRLIVGRRVASYMGTEVVLDALEAARGLGASPRHLRCPMRAAILVDPAR</sequence>
<reference evidence="1" key="1">
    <citation type="journal article" date="2012" name="Appl. Environ. Microbiol.">
        <title>Key Enzymes Enabling the Growth of Arthrobacter sp. Strain JBH1 with Nitroglycerin as the Sole Source of Carbon and Nitrogen.</title>
        <authorList>
            <person name="Husserl J."/>
            <person name="Hughes J.B."/>
            <person name="Spain J.C."/>
        </authorList>
    </citation>
    <scope>NUCLEOTIDE SEQUENCE</scope>
    <source>
        <strain evidence="1">JBH1</strain>
    </source>
</reference>
<name>I1Y9H0_9MICC</name>
<protein>
    <submittedName>
        <fullName evidence="1">Uncharacterized protein</fullName>
    </submittedName>
</protein>
<dbReference type="AlphaFoldDB" id="I1Y9H0"/>
<organism evidence="1">
    <name type="scientific">Arthrobacter sp. JBH1</name>
    <dbReference type="NCBI Taxonomy" id="723551"/>
    <lineage>
        <taxon>Bacteria</taxon>
        <taxon>Bacillati</taxon>
        <taxon>Actinomycetota</taxon>
        <taxon>Actinomycetes</taxon>
        <taxon>Micrococcales</taxon>
        <taxon>Micrococcaceae</taxon>
        <taxon>Arthrobacter</taxon>
    </lineage>
</organism>